<gene>
    <name evidence="2" type="ORF">H0S81_10400</name>
</gene>
<dbReference type="Proteomes" id="UP000706172">
    <property type="component" value="Unassembled WGS sequence"/>
</dbReference>
<feature type="non-terminal residue" evidence="2">
    <location>
        <position position="1"/>
    </location>
</feature>
<evidence type="ECO:0000256" key="1">
    <source>
        <dbReference type="SAM" id="MobiDB-lite"/>
    </source>
</evidence>
<feature type="region of interest" description="Disordered" evidence="1">
    <location>
        <begin position="1"/>
        <end position="50"/>
    </location>
</feature>
<feature type="compositionally biased region" description="Basic and acidic residues" evidence="1">
    <location>
        <begin position="23"/>
        <end position="42"/>
    </location>
</feature>
<proteinExistence type="predicted"/>
<sequence>NEYPNAAQEKKVTAERSTPASLSHRDKEEKINKRGMPAEKPKKSMVITRG</sequence>
<accession>A0A931CWG2</accession>
<reference evidence="2" key="1">
    <citation type="submission" date="2020-07" db="EMBL/GenBank/DDBJ databases">
        <title>Severe corrosion of carbon steel in oil field produced water can be linked to methanogenic archaea containing a special type of NiFe hydrogenase.</title>
        <authorList>
            <person name="Lahme S."/>
            <person name="Mand J."/>
            <person name="Longwell J."/>
            <person name="Smith R."/>
            <person name="Enning D."/>
        </authorList>
    </citation>
    <scope>NUCLEOTIDE SEQUENCE</scope>
    <source>
        <strain evidence="2">MIC098Bin6</strain>
    </source>
</reference>
<name>A0A931CWG2_9BACT</name>
<evidence type="ECO:0000313" key="3">
    <source>
        <dbReference type="Proteomes" id="UP000706172"/>
    </source>
</evidence>
<evidence type="ECO:0000313" key="2">
    <source>
        <dbReference type="EMBL" id="MBG0780320.1"/>
    </source>
</evidence>
<protein>
    <submittedName>
        <fullName evidence="2">Uncharacterized protein</fullName>
    </submittedName>
</protein>
<dbReference type="AlphaFoldDB" id="A0A931CWG2"/>
<comment type="caution">
    <text evidence="2">The sequence shown here is derived from an EMBL/GenBank/DDBJ whole genome shotgun (WGS) entry which is preliminary data.</text>
</comment>
<dbReference type="EMBL" id="JACCQK010000674">
    <property type="protein sequence ID" value="MBG0780320.1"/>
    <property type="molecule type" value="Genomic_DNA"/>
</dbReference>
<organism evidence="2 3">
    <name type="scientific">Desulfotignum balticum</name>
    <dbReference type="NCBI Taxonomy" id="115781"/>
    <lineage>
        <taxon>Bacteria</taxon>
        <taxon>Pseudomonadati</taxon>
        <taxon>Thermodesulfobacteriota</taxon>
        <taxon>Desulfobacteria</taxon>
        <taxon>Desulfobacterales</taxon>
        <taxon>Desulfobacteraceae</taxon>
        <taxon>Desulfotignum</taxon>
    </lineage>
</organism>